<dbReference type="RefSeq" id="WP_090649311.1">
    <property type="nucleotide sequence ID" value="NZ_CBCRYE010000003.1"/>
</dbReference>
<dbReference type="PROSITE" id="PS00108">
    <property type="entry name" value="PROTEIN_KINASE_ST"/>
    <property type="match status" value="1"/>
</dbReference>
<evidence type="ECO:0000256" key="1">
    <source>
        <dbReference type="ARBA" id="ARBA00022679"/>
    </source>
</evidence>
<dbReference type="Gene3D" id="3.60.40.10">
    <property type="entry name" value="PPM-type phosphatase domain"/>
    <property type="match status" value="1"/>
</dbReference>
<dbReference type="PANTHER" id="PTHR43289">
    <property type="entry name" value="MITOGEN-ACTIVATED PROTEIN KINASE KINASE KINASE 20-RELATED"/>
    <property type="match status" value="1"/>
</dbReference>
<gene>
    <name evidence="7" type="ORF">SAMN02927928_2850</name>
</gene>
<dbReference type="GO" id="GO:0004674">
    <property type="term" value="F:protein serine/threonine kinase activity"/>
    <property type="evidence" value="ECO:0007669"/>
    <property type="project" value="TreeGrafter"/>
</dbReference>
<evidence type="ECO:0000259" key="5">
    <source>
        <dbReference type="PROSITE" id="PS50011"/>
    </source>
</evidence>
<sequence>MTPTQNASRLDIAAGFASDIGKREENQDFAALCLEDGQRHHGAVAALADGVGGRKGGRVAAELSVRTFIDDYLGQSELLSPQKTAARALESINYWLFREGQKNENLKGMCAAFTGIVIKGRRLHSFHAGDTRLYRLRAGQLEQLTQDHKPEGPDGSPFITRAVGAEEAIRIDYGAHDIFPHDRLMLCSDGVHGFVGQAQILSLLDGRTAPEETAQRLVSAAIAHGGDDNATALVIDVIDLPPATIEDLNLAIARLPIIEPPHVGDLIDGFKLERQLADGIYSRVFRARDMREFRTGISPHVVLKFPKPHTIGSETSARSAFMREAWVASRVQHMWIGSVLDIAPGRQTCLYVAQPYYVGETLEHRLLRAPKITLKEGVGIATKLAKALGSLHRAGIIHRDVKPENIILTADGGFKLVDLGVARIPGIDKDSLFVPGTPSYKAPELFDGKPGDERSDIFAMGVTIYRMFTGGAYPFGEIESGQTPRFNKPESLASRRRDLPAWLDSVILQALAPNPADRFQDGFEMAFKLETGSHGAEPDFFRKHSWLARNQVGIWRGVSLFLAGCLAVSIMTAKTGIPLPPWAQTALSELAKRIFG</sequence>
<evidence type="ECO:0000313" key="7">
    <source>
        <dbReference type="EMBL" id="SCW71577.1"/>
    </source>
</evidence>
<dbReference type="SMART" id="SM00220">
    <property type="entry name" value="S_TKc"/>
    <property type="match status" value="1"/>
</dbReference>
<dbReference type="AlphaFoldDB" id="A0A1G4SRI8"/>
<keyword evidence="8" id="KW-1185">Reference proteome</keyword>
<keyword evidence="1" id="KW-0808">Transferase</keyword>
<dbReference type="EMBL" id="FMTS01000005">
    <property type="protein sequence ID" value="SCW71577.1"/>
    <property type="molecule type" value="Genomic_DNA"/>
</dbReference>
<evidence type="ECO:0000256" key="3">
    <source>
        <dbReference type="ARBA" id="ARBA00022777"/>
    </source>
</evidence>
<dbReference type="Pfam" id="PF00069">
    <property type="entry name" value="Pkinase"/>
    <property type="match status" value="1"/>
</dbReference>
<dbReference type="InterPro" id="IPR000719">
    <property type="entry name" value="Prot_kinase_dom"/>
</dbReference>
<dbReference type="Pfam" id="PF13672">
    <property type="entry name" value="PP2C_2"/>
    <property type="match status" value="1"/>
</dbReference>
<dbReference type="CDD" id="cd00143">
    <property type="entry name" value="PP2Cc"/>
    <property type="match status" value="1"/>
</dbReference>
<dbReference type="SMART" id="SM00332">
    <property type="entry name" value="PP2Cc"/>
    <property type="match status" value="1"/>
</dbReference>
<dbReference type="InterPro" id="IPR008271">
    <property type="entry name" value="Ser/Thr_kinase_AS"/>
</dbReference>
<dbReference type="SUPFAM" id="SSF56112">
    <property type="entry name" value="Protein kinase-like (PK-like)"/>
    <property type="match status" value="1"/>
</dbReference>
<dbReference type="Gene3D" id="3.30.200.20">
    <property type="entry name" value="Phosphorylase Kinase, domain 1"/>
    <property type="match status" value="1"/>
</dbReference>
<dbReference type="Gene3D" id="1.10.510.10">
    <property type="entry name" value="Transferase(Phosphotransferase) domain 1"/>
    <property type="match status" value="1"/>
</dbReference>
<evidence type="ECO:0000256" key="4">
    <source>
        <dbReference type="ARBA" id="ARBA00022840"/>
    </source>
</evidence>
<dbReference type="SUPFAM" id="SSF81606">
    <property type="entry name" value="PP2C-like"/>
    <property type="match status" value="1"/>
</dbReference>
<evidence type="ECO:0000256" key="2">
    <source>
        <dbReference type="ARBA" id="ARBA00022741"/>
    </source>
</evidence>
<feature type="domain" description="PPM-type phosphatase" evidence="6">
    <location>
        <begin position="13"/>
        <end position="237"/>
    </location>
</feature>
<dbReference type="Proteomes" id="UP000199150">
    <property type="component" value="Unassembled WGS sequence"/>
</dbReference>
<dbReference type="InterPro" id="IPR001932">
    <property type="entry name" value="PPM-type_phosphatase-like_dom"/>
</dbReference>
<dbReference type="SMART" id="SM00331">
    <property type="entry name" value="PP2C_SIG"/>
    <property type="match status" value="1"/>
</dbReference>
<dbReference type="GO" id="GO:0005524">
    <property type="term" value="F:ATP binding"/>
    <property type="evidence" value="ECO:0007669"/>
    <property type="project" value="UniProtKB-KW"/>
</dbReference>
<organism evidence="7 8">
    <name type="scientific">Asticcacaulis taihuensis</name>
    <dbReference type="NCBI Taxonomy" id="260084"/>
    <lineage>
        <taxon>Bacteria</taxon>
        <taxon>Pseudomonadati</taxon>
        <taxon>Pseudomonadota</taxon>
        <taxon>Alphaproteobacteria</taxon>
        <taxon>Caulobacterales</taxon>
        <taxon>Caulobacteraceae</taxon>
        <taxon>Asticcacaulis</taxon>
    </lineage>
</organism>
<feature type="domain" description="Protein kinase" evidence="5">
    <location>
        <begin position="270"/>
        <end position="547"/>
    </location>
</feature>
<keyword evidence="2" id="KW-0547">Nucleotide-binding</keyword>
<evidence type="ECO:0000313" key="8">
    <source>
        <dbReference type="Proteomes" id="UP000199150"/>
    </source>
</evidence>
<dbReference type="OrthoDB" id="9801841at2"/>
<accession>A0A1G4SRI8</accession>
<name>A0A1G4SRI8_9CAUL</name>
<keyword evidence="3" id="KW-0418">Kinase</keyword>
<reference evidence="8" key="1">
    <citation type="submission" date="2016-10" db="EMBL/GenBank/DDBJ databases">
        <authorList>
            <person name="Varghese N."/>
            <person name="Submissions S."/>
        </authorList>
    </citation>
    <scope>NUCLEOTIDE SEQUENCE [LARGE SCALE GENOMIC DNA]</scope>
    <source>
        <strain evidence="8">CGMCC 1.3431</strain>
    </source>
</reference>
<dbReference type="InterPro" id="IPR036457">
    <property type="entry name" value="PPM-type-like_dom_sf"/>
</dbReference>
<dbReference type="PANTHER" id="PTHR43289:SF6">
    <property type="entry name" value="SERINE_THREONINE-PROTEIN KINASE NEKL-3"/>
    <property type="match status" value="1"/>
</dbReference>
<protein>
    <submittedName>
        <fullName evidence="7">Serine/threonine protein phosphatase PrpC</fullName>
    </submittedName>
</protein>
<proteinExistence type="predicted"/>
<dbReference type="PROSITE" id="PS50011">
    <property type="entry name" value="PROTEIN_KINASE_DOM"/>
    <property type="match status" value="1"/>
</dbReference>
<dbReference type="STRING" id="260084.SAMN02927928_2850"/>
<evidence type="ECO:0000259" key="6">
    <source>
        <dbReference type="PROSITE" id="PS51746"/>
    </source>
</evidence>
<dbReference type="InterPro" id="IPR011009">
    <property type="entry name" value="Kinase-like_dom_sf"/>
</dbReference>
<dbReference type="PROSITE" id="PS51746">
    <property type="entry name" value="PPM_2"/>
    <property type="match status" value="1"/>
</dbReference>
<keyword evidence="4" id="KW-0067">ATP-binding</keyword>
<dbReference type="CDD" id="cd14014">
    <property type="entry name" value="STKc_PknB_like"/>
    <property type="match status" value="1"/>
</dbReference>